<dbReference type="InParanoid" id="A0A0P0WPZ9"/>
<evidence type="ECO:0000313" key="1">
    <source>
        <dbReference type="EMBL" id="BAS94949.1"/>
    </source>
</evidence>
<protein>
    <submittedName>
        <fullName evidence="1">Os05g0521700 protein</fullName>
    </submittedName>
</protein>
<organism evidence="1 2">
    <name type="scientific">Oryza sativa subsp. japonica</name>
    <name type="common">Rice</name>
    <dbReference type="NCBI Taxonomy" id="39947"/>
    <lineage>
        <taxon>Eukaryota</taxon>
        <taxon>Viridiplantae</taxon>
        <taxon>Streptophyta</taxon>
        <taxon>Embryophyta</taxon>
        <taxon>Tracheophyta</taxon>
        <taxon>Spermatophyta</taxon>
        <taxon>Magnoliopsida</taxon>
        <taxon>Liliopsida</taxon>
        <taxon>Poales</taxon>
        <taxon>Poaceae</taxon>
        <taxon>BOP clade</taxon>
        <taxon>Oryzoideae</taxon>
        <taxon>Oryzeae</taxon>
        <taxon>Oryzinae</taxon>
        <taxon>Oryza</taxon>
        <taxon>Oryza sativa</taxon>
    </lineage>
</organism>
<keyword evidence="2" id="KW-1185">Reference proteome</keyword>
<dbReference type="Proteomes" id="UP000059680">
    <property type="component" value="Chromosome 5"/>
</dbReference>
<dbReference type="PaxDb" id="39947-A0A0P0WPZ9"/>
<reference evidence="2" key="1">
    <citation type="journal article" date="2005" name="Nature">
        <title>The map-based sequence of the rice genome.</title>
        <authorList>
            <consortium name="International rice genome sequencing project (IRGSP)"/>
            <person name="Matsumoto T."/>
            <person name="Wu J."/>
            <person name="Kanamori H."/>
            <person name="Katayose Y."/>
            <person name="Fujisawa M."/>
            <person name="Namiki N."/>
            <person name="Mizuno H."/>
            <person name="Yamamoto K."/>
            <person name="Antonio B.A."/>
            <person name="Baba T."/>
            <person name="Sakata K."/>
            <person name="Nagamura Y."/>
            <person name="Aoki H."/>
            <person name="Arikawa K."/>
            <person name="Arita K."/>
            <person name="Bito T."/>
            <person name="Chiden Y."/>
            <person name="Fujitsuka N."/>
            <person name="Fukunaka R."/>
            <person name="Hamada M."/>
            <person name="Harada C."/>
            <person name="Hayashi A."/>
            <person name="Hijishita S."/>
            <person name="Honda M."/>
            <person name="Hosokawa S."/>
            <person name="Ichikawa Y."/>
            <person name="Idonuma A."/>
            <person name="Iijima M."/>
            <person name="Ikeda M."/>
            <person name="Ikeno M."/>
            <person name="Ito K."/>
            <person name="Ito S."/>
            <person name="Ito T."/>
            <person name="Ito Y."/>
            <person name="Ito Y."/>
            <person name="Iwabuchi A."/>
            <person name="Kamiya K."/>
            <person name="Karasawa W."/>
            <person name="Kurita K."/>
            <person name="Katagiri S."/>
            <person name="Kikuta A."/>
            <person name="Kobayashi H."/>
            <person name="Kobayashi N."/>
            <person name="Machita K."/>
            <person name="Maehara T."/>
            <person name="Masukawa M."/>
            <person name="Mizubayashi T."/>
            <person name="Mukai Y."/>
            <person name="Nagasaki H."/>
            <person name="Nagata Y."/>
            <person name="Naito S."/>
            <person name="Nakashima M."/>
            <person name="Nakama Y."/>
            <person name="Nakamichi Y."/>
            <person name="Nakamura M."/>
            <person name="Meguro A."/>
            <person name="Negishi M."/>
            <person name="Ohta I."/>
            <person name="Ohta T."/>
            <person name="Okamoto M."/>
            <person name="Ono N."/>
            <person name="Saji S."/>
            <person name="Sakaguchi M."/>
            <person name="Sakai K."/>
            <person name="Shibata M."/>
            <person name="Shimokawa T."/>
            <person name="Song J."/>
            <person name="Takazaki Y."/>
            <person name="Terasawa K."/>
            <person name="Tsugane M."/>
            <person name="Tsuji K."/>
            <person name="Ueda S."/>
            <person name="Waki K."/>
            <person name="Yamagata H."/>
            <person name="Yamamoto M."/>
            <person name="Yamamoto S."/>
            <person name="Yamane H."/>
            <person name="Yoshiki S."/>
            <person name="Yoshihara R."/>
            <person name="Yukawa K."/>
            <person name="Zhong H."/>
            <person name="Yano M."/>
            <person name="Yuan Q."/>
            <person name="Ouyang S."/>
            <person name="Liu J."/>
            <person name="Jones K.M."/>
            <person name="Gansberger K."/>
            <person name="Moffat K."/>
            <person name="Hill J."/>
            <person name="Bera J."/>
            <person name="Fadrosh D."/>
            <person name="Jin S."/>
            <person name="Johri S."/>
            <person name="Kim M."/>
            <person name="Overton L."/>
            <person name="Reardon M."/>
            <person name="Tsitrin T."/>
            <person name="Vuong H."/>
            <person name="Weaver B."/>
            <person name="Ciecko A."/>
            <person name="Tallon L."/>
            <person name="Jackson J."/>
            <person name="Pai G."/>
            <person name="Aken S.V."/>
            <person name="Utterback T."/>
            <person name="Reidmuller S."/>
            <person name="Feldblyum T."/>
            <person name="Hsiao J."/>
            <person name="Zismann V."/>
            <person name="Iobst S."/>
            <person name="de Vazeille A.R."/>
            <person name="Buell C.R."/>
            <person name="Ying K."/>
            <person name="Li Y."/>
            <person name="Lu T."/>
            <person name="Huang Y."/>
            <person name="Zhao Q."/>
            <person name="Feng Q."/>
            <person name="Zhang L."/>
            <person name="Zhu J."/>
            <person name="Weng Q."/>
            <person name="Mu J."/>
            <person name="Lu Y."/>
            <person name="Fan D."/>
            <person name="Liu Y."/>
            <person name="Guan J."/>
            <person name="Zhang Y."/>
            <person name="Yu S."/>
            <person name="Liu X."/>
            <person name="Zhang Y."/>
            <person name="Hong G."/>
            <person name="Han B."/>
            <person name="Choisne N."/>
            <person name="Demange N."/>
            <person name="Orjeda G."/>
            <person name="Samain S."/>
            <person name="Cattolico L."/>
            <person name="Pelletier E."/>
            <person name="Couloux A."/>
            <person name="Segurens B."/>
            <person name="Wincker P."/>
            <person name="D'Hont A."/>
            <person name="Scarpelli C."/>
            <person name="Weissenbach J."/>
            <person name="Salanoubat M."/>
            <person name="Quetier F."/>
            <person name="Yu Y."/>
            <person name="Kim H.R."/>
            <person name="Rambo T."/>
            <person name="Currie J."/>
            <person name="Collura K."/>
            <person name="Luo M."/>
            <person name="Yang T."/>
            <person name="Ammiraju J.S.S."/>
            <person name="Engler F."/>
            <person name="Soderlund C."/>
            <person name="Wing R.A."/>
            <person name="Palmer L.E."/>
            <person name="de la Bastide M."/>
            <person name="Spiegel L."/>
            <person name="Nascimento L."/>
            <person name="Zutavern T."/>
            <person name="O'Shaughnessy A."/>
            <person name="Dike S."/>
            <person name="Dedhia N."/>
            <person name="Preston R."/>
            <person name="Balija V."/>
            <person name="McCombie W.R."/>
            <person name="Chow T."/>
            <person name="Chen H."/>
            <person name="Chung M."/>
            <person name="Chen C."/>
            <person name="Shaw J."/>
            <person name="Wu H."/>
            <person name="Hsiao K."/>
            <person name="Chao Y."/>
            <person name="Chu M."/>
            <person name="Cheng C."/>
            <person name="Hour A."/>
            <person name="Lee P."/>
            <person name="Lin S."/>
            <person name="Lin Y."/>
            <person name="Liou J."/>
            <person name="Liu S."/>
            <person name="Hsing Y."/>
            <person name="Raghuvanshi S."/>
            <person name="Mohanty A."/>
            <person name="Bharti A.K."/>
            <person name="Gaur A."/>
            <person name="Gupta V."/>
            <person name="Kumar D."/>
            <person name="Ravi V."/>
            <person name="Vij S."/>
            <person name="Kapur A."/>
            <person name="Khurana P."/>
            <person name="Khurana P."/>
            <person name="Khurana J.P."/>
            <person name="Tyagi A.K."/>
            <person name="Gaikwad K."/>
            <person name="Singh A."/>
            <person name="Dalal V."/>
            <person name="Srivastava S."/>
            <person name="Dixit A."/>
            <person name="Pal A.K."/>
            <person name="Ghazi I.A."/>
            <person name="Yadav M."/>
            <person name="Pandit A."/>
            <person name="Bhargava A."/>
            <person name="Sureshbabu K."/>
            <person name="Batra K."/>
            <person name="Sharma T.R."/>
            <person name="Mohapatra T."/>
            <person name="Singh N.K."/>
            <person name="Messing J."/>
            <person name="Nelson A.B."/>
            <person name="Fuks G."/>
            <person name="Kavchok S."/>
            <person name="Keizer G."/>
            <person name="Linton E."/>
            <person name="Llaca V."/>
            <person name="Song R."/>
            <person name="Tanyolac B."/>
            <person name="Young S."/>
            <person name="Ho-Il K."/>
            <person name="Hahn J.H."/>
            <person name="Sangsakoo G."/>
            <person name="Vanavichit A."/>
            <person name="de Mattos Luiz.A.T."/>
            <person name="Zimmer P.D."/>
            <person name="Malone G."/>
            <person name="Dellagostin O."/>
            <person name="de Oliveira A.C."/>
            <person name="Bevan M."/>
            <person name="Bancroft I."/>
            <person name="Minx P."/>
            <person name="Cordum H."/>
            <person name="Wilson R."/>
            <person name="Cheng Z."/>
            <person name="Jin W."/>
            <person name="Jiang J."/>
            <person name="Leong S.A."/>
            <person name="Iwama H."/>
            <person name="Gojobori T."/>
            <person name="Itoh T."/>
            <person name="Niimura Y."/>
            <person name="Fujii Y."/>
            <person name="Habara T."/>
            <person name="Sakai H."/>
            <person name="Sato Y."/>
            <person name="Wilson G."/>
            <person name="Kumar K."/>
            <person name="McCouch S."/>
            <person name="Juretic N."/>
            <person name="Hoen D."/>
            <person name="Wright S."/>
            <person name="Bruskiewich R."/>
            <person name="Bureau T."/>
            <person name="Miyao A."/>
            <person name="Hirochika H."/>
            <person name="Nishikawa T."/>
            <person name="Kadowaki K."/>
            <person name="Sugiura M."/>
            <person name="Burr B."/>
            <person name="Sasaki T."/>
        </authorList>
    </citation>
    <scope>NUCLEOTIDE SEQUENCE [LARGE SCALE GENOMIC DNA]</scope>
    <source>
        <strain evidence="2">cv. Nipponbare</strain>
    </source>
</reference>
<dbReference type="EMBL" id="AP014961">
    <property type="protein sequence ID" value="BAS94949.1"/>
    <property type="molecule type" value="Genomic_DNA"/>
</dbReference>
<reference evidence="1 2" key="2">
    <citation type="journal article" date="2013" name="Plant Cell Physiol.">
        <title>Rice Annotation Project Database (RAP-DB): an integrative and interactive database for rice genomics.</title>
        <authorList>
            <person name="Sakai H."/>
            <person name="Lee S.S."/>
            <person name="Tanaka T."/>
            <person name="Numa H."/>
            <person name="Kim J."/>
            <person name="Kawahara Y."/>
            <person name="Wakimoto H."/>
            <person name="Yang C.C."/>
            <person name="Iwamoto M."/>
            <person name="Abe T."/>
            <person name="Yamada Y."/>
            <person name="Muto A."/>
            <person name="Inokuchi H."/>
            <person name="Ikemura T."/>
            <person name="Matsumoto T."/>
            <person name="Sasaki T."/>
            <person name="Itoh T."/>
        </authorList>
    </citation>
    <scope>NUCLEOTIDE SEQUENCE [LARGE SCALE GENOMIC DNA]</scope>
    <source>
        <strain evidence="2">cv. Nipponbare</strain>
    </source>
</reference>
<reference evidence="1 2" key="3">
    <citation type="journal article" date="2013" name="Rice">
        <title>Improvement of the Oryza sativa Nipponbare reference genome using next generation sequence and optical map data.</title>
        <authorList>
            <person name="Kawahara Y."/>
            <person name="de la Bastide M."/>
            <person name="Hamilton J.P."/>
            <person name="Kanamori H."/>
            <person name="McCombie W.R."/>
            <person name="Ouyang S."/>
            <person name="Schwartz D.C."/>
            <person name="Tanaka T."/>
            <person name="Wu J."/>
            <person name="Zhou S."/>
            <person name="Childs K.L."/>
            <person name="Davidson R.M."/>
            <person name="Lin H."/>
            <person name="Quesada-Ocampo L."/>
            <person name="Vaillancourt B."/>
            <person name="Sakai H."/>
            <person name="Lee S.S."/>
            <person name="Kim J."/>
            <person name="Numa H."/>
            <person name="Itoh T."/>
            <person name="Buell C.R."/>
            <person name="Matsumoto T."/>
        </authorList>
    </citation>
    <scope>NUCLEOTIDE SEQUENCE [LARGE SCALE GENOMIC DNA]</scope>
    <source>
        <strain evidence="2">cv. Nipponbare</strain>
    </source>
</reference>
<proteinExistence type="predicted"/>
<dbReference type="AlphaFoldDB" id="A0A0P0WPZ9"/>
<sequence length="52" mass="5915">MVMHMSKRGREQVKGRKQRCITQLTLTGALSSTKPQHQIFVPIITSAWEMSS</sequence>
<gene>
    <name evidence="1" type="ordered locus">Os05g0521700</name>
    <name evidence="1" type="ORF">OSNPB_050521700</name>
</gene>
<dbReference type="Gramene" id="Os05t0521700-01">
    <property type="protein sequence ID" value="Os05t0521700-01"/>
    <property type="gene ID" value="Os05g0521700"/>
</dbReference>
<name>A0A0P0WPZ9_ORYSJ</name>
<evidence type="ECO:0000313" key="2">
    <source>
        <dbReference type="Proteomes" id="UP000059680"/>
    </source>
</evidence>
<accession>A0A0P0WPZ9</accession>